<feature type="transmembrane region" description="Helical" evidence="8">
    <location>
        <begin position="451"/>
        <end position="472"/>
    </location>
</feature>
<organism evidence="10 11">
    <name type="scientific">Desulfatitalea alkaliphila</name>
    <dbReference type="NCBI Taxonomy" id="2929485"/>
    <lineage>
        <taxon>Bacteria</taxon>
        <taxon>Pseudomonadati</taxon>
        <taxon>Thermodesulfobacteriota</taxon>
        <taxon>Desulfobacteria</taxon>
        <taxon>Desulfobacterales</taxon>
        <taxon>Desulfosarcinaceae</taxon>
        <taxon>Desulfatitalea</taxon>
    </lineage>
</organism>
<feature type="transmembrane region" description="Helical" evidence="8">
    <location>
        <begin position="269"/>
        <end position="289"/>
    </location>
</feature>
<dbReference type="PANTHER" id="PTHR42703">
    <property type="entry name" value="NADH DEHYDROGENASE"/>
    <property type="match status" value="1"/>
</dbReference>
<feature type="domain" description="NADH:quinone oxidoreductase/Mrp antiporter transmembrane" evidence="9">
    <location>
        <begin position="127"/>
        <end position="413"/>
    </location>
</feature>
<dbReference type="AlphaFoldDB" id="A0AA41R7J2"/>
<feature type="transmembrane region" description="Helical" evidence="8">
    <location>
        <begin position="6"/>
        <end position="24"/>
    </location>
</feature>
<keyword evidence="5 8" id="KW-1133">Transmembrane helix</keyword>
<evidence type="ECO:0000259" key="9">
    <source>
        <dbReference type="Pfam" id="PF00361"/>
    </source>
</evidence>
<keyword evidence="6 8" id="KW-0472">Membrane</keyword>
<name>A0AA41R7J2_9BACT</name>
<evidence type="ECO:0000256" key="8">
    <source>
        <dbReference type="SAM" id="Phobius"/>
    </source>
</evidence>
<feature type="transmembrane region" description="Helical" evidence="8">
    <location>
        <begin position="406"/>
        <end position="428"/>
    </location>
</feature>
<dbReference type="EMBL" id="JALJRB010000030">
    <property type="protein sequence ID" value="MCJ8502655.1"/>
    <property type="molecule type" value="Genomic_DNA"/>
</dbReference>
<dbReference type="Proteomes" id="UP001165427">
    <property type="component" value="Unassembled WGS sequence"/>
</dbReference>
<feature type="transmembrane region" description="Helical" evidence="8">
    <location>
        <begin position="132"/>
        <end position="150"/>
    </location>
</feature>
<evidence type="ECO:0000313" key="11">
    <source>
        <dbReference type="Proteomes" id="UP001165427"/>
    </source>
</evidence>
<evidence type="ECO:0000256" key="2">
    <source>
        <dbReference type="ARBA" id="ARBA00005346"/>
    </source>
</evidence>
<feature type="transmembrane region" description="Helical" evidence="8">
    <location>
        <begin position="107"/>
        <end position="126"/>
    </location>
</feature>
<dbReference type="Pfam" id="PF00361">
    <property type="entry name" value="Proton_antipo_M"/>
    <property type="match status" value="1"/>
</dbReference>
<dbReference type="InterPro" id="IPR003918">
    <property type="entry name" value="NADH_UbQ_OxRdtase"/>
</dbReference>
<dbReference type="GO" id="GO:0008137">
    <property type="term" value="F:NADH dehydrogenase (ubiquinone) activity"/>
    <property type="evidence" value="ECO:0007669"/>
    <property type="project" value="InterPro"/>
</dbReference>
<feature type="transmembrane region" description="Helical" evidence="8">
    <location>
        <begin position="236"/>
        <end position="257"/>
    </location>
</feature>
<dbReference type="GO" id="GO:0005886">
    <property type="term" value="C:plasma membrane"/>
    <property type="evidence" value="ECO:0007669"/>
    <property type="project" value="UniProtKB-SubCell"/>
</dbReference>
<feature type="transmembrane region" description="Helical" evidence="8">
    <location>
        <begin position="162"/>
        <end position="184"/>
    </location>
</feature>
<dbReference type="PRINTS" id="PR01437">
    <property type="entry name" value="NUOXDRDTASE4"/>
</dbReference>
<dbReference type="InterPro" id="IPR001750">
    <property type="entry name" value="ND/Mrp_TM"/>
</dbReference>
<feature type="transmembrane region" description="Helical" evidence="8">
    <location>
        <begin position="204"/>
        <end position="229"/>
    </location>
</feature>
<dbReference type="InterPro" id="IPR050586">
    <property type="entry name" value="CPA3_Na-H_Antiporter_D"/>
</dbReference>
<keyword evidence="4 7" id="KW-0812">Transmembrane</keyword>
<keyword evidence="3" id="KW-1003">Cell membrane</keyword>
<dbReference type="PANTHER" id="PTHR42703:SF1">
    <property type="entry name" value="NA(+)_H(+) ANTIPORTER SUBUNIT D1"/>
    <property type="match status" value="1"/>
</dbReference>
<evidence type="ECO:0000313" key="10">
    <source>
        <dbReference type="EMBL" id="MCJ8502655.1"/>
    </source>
</evidence>
<feature type="transmembrane region" description="Helical" evidence="8">
    <location>
        <begin position="72"/>
        <end position="95"/>
    </location>
</feature>
<evidence type="ECO:0000256" key="3">
    <source>
        <dbReference type="ARBA" id="ARBA00022475"/>
    </source>
</evidence>
<proteinExistence type="inferred from homology"/>
<evidence type="ECO:0000256" key="7">
    <source>
        <dbReference type="RuleBase" id="RU000320"/>
    </source>
</evidence>
<evidence type="ECO:0000256" key="6">
    <source>
        <dbReference type="ARBA" id="ARBA00023136"/>
    </source>
</evidence>
<sequence length="502" mass="53745">MSMLLVWPILLPMLTAIATVLCRAKVDTAHWMTLVGAALHLAAAVALLAAVHEGRILAVQMGGWPAPFGITLVADAFSAVMVLITAVIHSAVMVYSRRDIDPDQVRAGYYVFMQILAAAVCGAFLTGDLFNLYVWFEVMLMASFGLLVMGRRRAQLTGGIKYVTLNLVSTLLFLAVIGLIYGMTGTLNMADLHGKIALVPHPPLVTAAAMLLMVAFGIKAALFPLFFWLPAAYPTLPAAVAAFFSGLLSKVGVYAMIRMFTLVFTADAGVTHHTILFTVAGFTMVFGVISAAAQMEMRRILSFHIVSQIGYMVLGLSLMTPLALTGAIIYLLHNILAKSNLFLAGGLVRQAAGSFHLDRVGGIYNNYGLLSIGFLVSALALAGMPPLSGFWAKLLVIQATLESRHYAMALVAAAVGLLTLFSMIKIWAEVFWKPAPPPADAHQAPEGRRKLSAWMLAPMLALAGITLVMGLAMEPVIRFAEIAAGQLLDPRAYVTAVLEGMP</sequence>
<gene>
    <name evidence="10" type="ORF">MRX98_18920</name>
</gene>
<dbReference type="RefSeq" id="WP_246913780.1">
    <property type="nucleotide sequence ID" value="NZ_JALJRB010000030.1"/>
</dbReference>
<keyword evidence="11" id="KW-1185">Reference proteome</keyword>
<comment type="subcellular location">
    <subcellularLocation>
        <location evidence="1">Cell membrane</location>
        <topology evidence="1">Multi-pass membrane protein</topology>
    </subcellularLocation>
    <subcellularLocation>
        <location evidence="7">Membrane</location>
        <topology evidence="7">Multi-pass membrane protein</topology>
    </subcellularLocation>
</comment>
<reference evidence="10" key="1">
    <citation type="submission" date="2022-04" db="EMBL/GenBank/DDBJ databases">
        <title>Desulfatitalea alkaliphila sp. nov., a novel anaerobic sulfate-reducing bacterium isolated from terrestrial mud volcano, Taman Peninsula, Russia.</title>
        <authorList>
            <person name="Khomyakova M.A."/>
            <person name="Merkel A.Y."/>
            <person name="Slobodkin A.I."/>
        </authorList>
    </citation>
    <scope>NUCLEOTIDE SEQUENCE</scope>
    <source>
        <strain evidence="10">M08but</strain>
    </source>
</reference>
<accession>A0AA41R7J2</accession>
<evidence type="ECO:0000256" key="4">
    <source>
        <dbReference type="ARBA" id="ARBA00022692"/>
    </source>
</evidence>
<feature type="transmembrane region" description="Helical" evidence="8">
    <location>
        <begin position="309"/>
        <end position="332"/>
    </location>
</feature>
<comment type="caution">
    <text evidence="10">The sequence shown here is derived from an EMBL/GenBank/DDBJ whole genome shotgun (WGS) entry which is preliminary data.</text>
</comment>
<feature type="transmembrane region" description="Helical" evidence="8">
    <location>
        <begin position="31"/>
        <end position="52"/>
    </location>
</feature>
<comment type="similarity">
    <text evidence="2">Belongs to the CPA3 antiporters (TC 2.A.63) subunit D family.</text>
</comment>
<evidence type="ECO:0000256" key="1">
    <source>
        <dbReference type="ARBA" id="ARBA00004651"/>
    </source>
</evidence>
<evidence type="ECO:0000256" key="5">
    <source>
        <dbReference type="ARBA" id="ARBA00022989"/>
    </source>
</evidence>
<protein>
    <submittedName>
        <fullName evidence="10">Na+/H+ antiporter subunit D</fullName>
    </submittedName>
</protein>
<dbReference type="GO" id="GO:0042773">
    <property type="term" value="P:ATP synthesis coupled electron transport"/>
    <property type="evidence" value="ECO:0007669"/>
    <property type="project" value="InterPro"/>
</dbReference>
<feature type="transmembrane region" description="Helical" evidence="8">
    <location>
        <begin position="367"/>
        <end position="394"/>
    </location>
</feature>